<dbReference type="InterPro" id="IPR045865">
    <property type="entry name" value="ACT-like_dom_sf"/>
</dbReference>
<dbReference type="CDD" id="cd04929">
    <property type="entry name" value="ACT_TPH"/>
    <property type="match status" value="1"/>
</dbReference>
<dbReference type="Gene3D" id="1.10.800.10">
    <property type="entry name" value="Aromatic amino acid hydroxylase"/>
    <property type="match status" value="1"/>
</dbReference>
<dbReference type="PROSITE" id="PS51410">
    <property type="entry name" value="BH4_AAA_HYDROXYL_2"/>
    <property type="match status" value="1"/>
</dbReference>
<dbReference type="InterPro" id="IPR002912">
    <property type="entry name" value="ACT_dom"/>
</dbReference>
<keyword evidence="6" id="KW-0560">Oxidoreductase</keyword>
<dbReference type="SUPFAM" id="SSF55021">
    <property type="entry name" value="ACT-like"/>
    <property type="match status" value="1"/>
</dbReference>
<dbReference type="GO" id="GO:0042427">
    <property type="term" value="P:serotonin biosynthetic process"/>
    <property type="evidence" value="ECO:0007669"/>
    <property type="project" value="UniProtKB-KW"/>
</dbReference>
<dbReference type="CDD" id="cd03346">
    <property type="entry name" value="eu_TrpOH"/>
    <property type="match status" value="1"/>
</dbReference>
<keyword evidence="7 13" id="KW-0408">Iron</keyword>
<feature type="binding site" evidence="13">
    <location>
        <position position="768"/>
    </location>
    <ligand>
        <name>Fe cation</name>
        <dbReference type="ChEBI" id="CHEBI:24875"/>
    </ligand>
</feature>
<comment type="cofactor">
    <cofactor evidence="1 13">
        <name>Fe(2+)</name>
        <dbReference type="ChEBI" id="CHEBI:29033"/>
    </cofactor>
</comment>
<dbReference type="PROSITE" id="PS00367">
    <property type="entry name" value="BH4_AAA_HYDROXYL_1"/>
    <property type="match status" value="1"/>
</dbReference>
<evidence type="ECO:0000256" key="13">
    <source>
        <dbReference type="PIRSR" id="PIRSR601273-2"/>
    </source>
</evidence>
<evidence type="ECO:0000256" key="2">
    <source>
        <dbReference type="ARBA" id="ARBA00004783"/>
    </source>
</evidence>
<comment type="catalytic activity">
    <reaction evidence="11">
        <text>(6R)-L-erythro-5,6,7,8-tetrahydrobiopterin + L-tryptophan + O2 = 5-hydroxy-L-tryptophan + (4aS,6R)-4a-hydroxy-L-erythro-5,6,7,8-tetrahydrobiopterin</text>
        <dbReference type="Rhea" id="RHEA:16709"/>
        <dbReference type="ChEBI" id="CHEBI:15379"/>
        <dbReference type="ChEBI" id="CHEBI:15642"/>
        <dbReference type="ChEBI" id="CHEBI:57912"/>
        <dbReference type="ChEBI" id="CHEBI:58266"/>
        <dbReference type="ChEBI" id="CHEBI:59560"/>
        <dbReference type="EC" id="1.14.16.4"/>
    </reaction>
</comment>
<evidence type="ECO:0000256" key="9">
    <source>
        <dbReference type="ARBA" id="ARBA00023094"/>
    </source>
</evidence>
<dbReference type="Pfam" id="PF01842">
    <property type="entry name" value="ACT"/>
    <property type="match status" value="1"/>
</dbReference>
<dbReference type="GO" id="GO:0005506">
    <property type="term" value="F:iron ion binding"/>
    <property type="evidence" value="ECO:0007669"/>
    <property type="project" value="InterPro"/>
</dbReference>
<feature type="compositionally biased region" description="Polar residues" evidence="14">
    <location>
        <begin position="16"/>
        <end position="25"/>
    </location>
</feature>
<evidence type="ECO:0000256" key="6">
    <source>
        <dbReference type="ARBA" id="ARBA00023002"/>
    </source>
</evidence>
<evidence type="ECO:0000256" key="14">
    <source>
        <dbReference type="SAM" id="MobiDB-lite"/>
    </source>
</evidence>
<evidence type="ECO:0000313" key="18">
    <source>
        <dbReference type="Proteomes" id="UP001219934"/>
    </source>
</evidence>
<feature type="binding site" evidence="12">
    <location>
        <position position="817"/>
    </location>
    <ligand>
        <name>L-tryptophan</name>
        <dbReference type="ChEBI" id="CHEBI:57912"/>
    </ligand>
</feature>
<comment type="function">
    <text evidence="10">Oxidizes L-tryptophan to 5-hydroxy-l-tryptophan in the rate-determining step of serotonin biosynthesis.</text>
</comment>
<comment type="pathway">
    <text evidence="2">Aromatic compound metabolism; serotonin biosynthesis; serotonin from L-tryptophan: step 1/2.</text>
</comment>
<gene>
    <name evidence="17" type="ORF">JOQ06_003074</name>
</gene>
<evidence type="ECO:0000256" key="7">
    <source>
        <dbReference type="ARBA" id="ARBA00023004"/>
    </source>
</evidence>
<evidence type="ECO:0000256" key="11">
    <source>
        <dbReference type="ARBA" id="ARBA00048860"/>
    </source>
</evidence>
<comment type="caution">
    <text evidence="17">The sequence shown here is derived from an EMBL/GenBank/DDBJ whole genome shotgun (WGS) entry which is preliminary data.</text>
</comment>
<dbReference type="InterPro" id="IPR036951">
    <property type="entry name" value="ArAA_hydroxylase_sf"/>
</dbReference>
<evidence type="ECO:0000256" key="12">
    <source>
        <dbReference type="PIRSR" id="PIRSR601273-1"/>
    </source>
</evidence>
<dbReference type="Proteomes" id="UP001219934">
    <property type="component" value="Unassembled WGS sequence"/>
</dbReference>
<dbReference type="GO" id="GO:0004510">
    <property type="term" value="F:tryptophan 5-monooxygenase activity"/>
    <property type="evidence" value="ECO:0007669"/>
    <property type="project" value="UniProtKB-EC"/>
</dbReference>
<evidence type="ECO:0000256" key="8">
    <source>
        <dbReference type="ARBA" id="ARBA00023033"/>
    </source>
</evidence>
<dbReference type="FunFam" id="1.10.800.10:FF:000001">
    <property type="entry name" value="tryptophan 5-hydroxylase 1"/>
    <property type="match status" value="1"/>
</dbReference>
<dbReference type="PANTHER" id="PTHR11473">
    <property type="entry name" value="AROMATIC AMINO ACID HYDROXYLASE"/>
    <property type="match status" value="1"/>
</dbReference>
<dbReference type="InterPro" id="IPR041904">
    <property type="entry name" value="TrpOH_cat"/>
</dbReference>
<feature type="binding site" evidence="13">
    <location>
        <position position="723"/>
    </location>
    <ligand>
        <name>Fe cation</name>
        <dbReference type="ChEBI" id="CHEBI:24875"/>
    </ligand>
</feature>
<dbReference type="GO" id="GO:0009072">
    <property type="term" value="P:aromatic amino acid metabolic process"/>
    <property type="evidence" value="ECO:0007669"/>
    <property type="project" value="InterPro"/>
</dbReference>
<sequence>MDYSVDGAEEVEPERSSSPTETQSPVMDRNPSPPPNAGDGEEDGDLDAIGDTVYSKHWLFSTLTRLIHMVTEHSEVDSEGQMQLPDDDEEDLCRVWDMAMDKDVAGFLQEFKATDILLGVIAKSRCPRLTEICVGILGNIACFPDTCLTLSQNEDLGAVLLLLLGDTDPPTILETSRLLLTCVSQKDVCSLWLQRIRQQMSVRSNLLFVMCSSTNTDLLEKVGELVDKLFDLDEELMTSWITAQQNEEEKEGDGERHLEMASCLLEAAKQLRSESPNGLEVYLHTLQLLTTIDEGIQTFAAPDGPGKAVWEFVSDVVCEDLCQPTDLPVVLQEQKSILVQAFAVLQALYRCQEQWCDRSDISISLIGTVLRVLQYQSEGKDDATSRDATKDEQLQTLAEITAEFLADICIQIPQDTVADLVKEGHLTEKTALSAAGTLVPNFKTSINKSTFTKIEENTEKKNTSEKGRATIIFSLKNEVGGLVKALKLFQENHVNLVHIESRKSKRRNSEFEIFVDCDSDHEQLNEIIQLLSSHVNVVDMDPPDNSCIEEEDMSNVPWFPKKISDLDKCANRVLMYGSELDADHPGFKDNVYRKRRKYFADLAMAYKHGDPIPRIEFTEEEVKTWGVVYRELNKLYPTHACREYLKNLPLLSKYCEFREDNIPQLEDVSRFLKERTGFTIRPVAGYLSPRDFLAGLAFRVFHCTQYVRHSSDPLYTPEPDTCHELLGHVPLLAEPSFAQFSQEIGLASLGASDDSVQKLATCYFFTVEFGLCKQEGQLRAYGAGLLSSISELKHALSGKARIMPFDPKVTSKQECIITTFQDVYFVSDSFEEAKVKMREFAKTIKRPFTVRYNPYTQSVDVLKDTPSINSVVEELRHELDIVGDALSRLNKQLGV</sequence>
<evidence type="ECO:0000256" key="1">
    <source>
        <dbReference type="ARBA" id="ARBA00001954"/>
    </source>
</evidence>
<feature type="binding site" evidence="12">
    <location>
        <position position="787"/>
    </location>
    <ligand>
        <name>L-tryptophan</name>
        <dbReference type="ChEBI" id="CHEBI:57912"/>
    </ligand>
</feature>
<evidence type="ECO:0000259" key="16">
    <source>
        <dbReference type="PROSITE" id="PS51671"/>
    </source>
</evidence>
<evidence type="ECO:0000256" key="10">
    <source>
        <dbReference type="ARBA" id="ARBA00037406"/>
    </source>
</evidence>
<evidence type="ECO:0000259" key="15">
    <source>
        <dbReference type="PROSITE" id="PS51410"/>
    </source>
</evidence>
<dbReference type="PANTHER" id="PTHR11473:SF23">
    <property type="entry name" value="TRYPTOPHAN 5-HYDROXYLASE 1"/>
    <property type="match status" value="1"/>
</dbReference>
<keyword evidence="8" id="KW-0503">Monooxygenase</keyword>
<evidence type="ECO:0000256" key="3">
    <source>
        <dbReference type="ARBA" id="ARBA00009712"/>
    </source>
</evidence>
<proteinExistence type="inferred from homology"/>
<feature type="binding site" evidence="12">
    <location>
        <position position="716"/>
    </location>
    <ligand>
        <name>L-tryptophan</name>
        <dbReference type="ChEBI" id="CHEBI:57912"/>
    </ligand>
</feature>
<dbReference type="InterPro" id="IPR005963">
    <property type="entry name" value="Trp_5_mOase"/>
</dbReference>
<feature type="domain" description="ACT" evidence="16">
    <location>
        <begin position="470"/>
        <end position="545"/>
    </location>
</feature>
<organism evidence="17 18">
    <name type="scientific">Pogonophryne albipinna</name>
    <dbReference type="NCBI Taxonomy" id="1090488"/>
    <lineage>
        <taxon>Eukaryota</taxon>
        <taxon>Metazoa</taxon>
        <taxon>Chordata</taxon>
        <taxon>Craniata</taxon>
        <taxon>Vertebrata</taxon>
        <taxon>Euteleostomi</taxon>
        <taxon>Actinopterygii</taxon>
        <taxon>Neopterygii</taxon>
        <taxon>Teleostei</taxon>
        <taxon>Neoteleostei</taxon>
        <taxon>Acanthomorphata</taxon>
        <taxon>Eupercaria</taxon>
        <taxon>Perciformes</taxon>
        <taxon>Notothenioidei</taxon>
        <taxon>Pogonophryne</taxon>
    </lineage>
</organism>
<dbReference type="InterPro" id="IPR019774">
    <property type="entry name" value="Aromatic-AA_hydroxylase_C"/>
</dbReference>
<feature type="binding site" evidence="12">
    <location>
        <position position="686"/>
    </location>
    <ligand>
        <name>L-tryptophan</name>
        <dbReference type="ChEBI" id="CHEBI:57912"/>
    </ligand>
</feature>
<dbReference type="GO" id="GO:0043005">
    <property type="term" value="C:neuron projection"/>
    <property type="evidence" value="ECO:0007669"/>
    <property type="project" value="TreeGrafter"/>
</dbReference>
<accession>A0AAD6B942</accession>
<feature type="binding site" evidence="13">
    <location>
        <position position="728"/>
    </location>
    <ligand>
        <name>Fe cation</name>
        <dbReference type="ChEBI" id="CHEBI:24875"/>
    </ligand>
</feature>
<dbReference type="NCBIfam" id="TIGR01270">
    <property type="entry name" value="Trp_5_monoox"/>
    <property type="match status" value="1"/>
</dbReference>
<keyword evidence="9" id="KW-0724">Serotonin biosynthesis</keyword>
<evidence type="ECO:0000313" key="17">
    <source>
        <dbReference type="EMBL" id="KAJ4938455.1"/>
    </source>
</evidence>
<feature type="binding site" evidence="12">
    <location>
        <position position="708"/>
    </location>
    <ligand>
        <name>L-tryptophan</name>
        <dbReference type="ChEBI" id="CHEBI:57912"/>
    </ligand>
</feature>
<dbReference type="FunFam" id="1.25.10.10:FF:001132">
    <property type="entry name" value="Serum amyloid A-like 1"/>
    <property type="match status" value="1"/>
</dbReference>
<keyword evidence="5 13" id="KW-0479">Metal-binding</keyword>
<dbReference type="Pfam" id="PF00351">
    <property type="entry name" value="Biopterin_H"/>
    <property type="match status" value="1"/>
</dbReference>
<feature type="region of interest" description="Disordered" evidence="14">
    <location>
        <begin position="1"/>
        <end position="47"/>
    </location>
</feature>
<dbReference type="SUPFAM" id="SSF48371">
    <property type="entry name" value="ARM repeat"/>
    <property type="match status" value="1"/>
</dbReference>
<protein>
    <recommendedName>
        <fullName evidence="4">tryptophan 5-monooxygenase</fullName>
        <ecNumber evidence="4">1.14.16.4</ecNumber>
    </recommendedName>
</protein>
<keyword evidence="18" id="KW-1185">Reference proteome</keyword>
<feature type="domain" description="Biopterin-dependent aromatic amino acid hydroxylase family profile" evidence="15">
    <location>
        <begin position="544"/>
        <end position="890"/>
    </location>
</feature>
<dbReference type="InterPro" id="IPR018301">
    <property type="entry name" value="ArAA_hydroxylase_Fe/CU_BS"/>
</dbReference>
<reference evidence="17" key="1">
    <citation type="submission" date="2022-11" db="EMBL/GenBank/DDBJ databases">
        <title>Chromosome-level genome of Pogonophryne albipinna.</title>
        <authorList>
            <person name="Jo E."/>
        </authorList>
    </citation>
    <scope>NUCLEOTIDE SEQUENCE</scope>
    <source>
        <strain evidence="17">SGF0006</strain>
        <tissue evidence="17">Muscle</tissue>
    </source>
</reference>
<dbReference type="InterPro" id="IPR016024">
    <property type="entry name" value="ARM-type_fold"/>
</dbReference>
<dbReference type="PROSITE" id="PS51671">
    <property type="entry name" value="ACT"/>
    <property type="match status" value="1"/>
</dbReference>
<dbReference type="PRINTS" id="PR00372">
    <property type="entry name" value="FYWHYDRXLASE"/>
</dbReference>
<dbReference type="SUPFAM" id="SSF56534">
    <property type="entry name" value="Aromatic aminoacid monoxygenases, catalytic and oligomerization domains"/>
    <property type="match status" value="1"/>
</dbReference>
<dbReference type="EMBL" id="JAPTMU010000009">
    <property type="protein sequence ID" value="KAJ4938455.1"/>
    <property type="molecule type" value="Genomic_DNA"/>
</dbReference>
<dbReference type="AlphaFoldDB" id="A0AAD6B942"/>
<evidence type="ECO:0000256" key="4">
    <source>
        <dbReference type="ARBA" id="ARBA00012002"/>
    </source>
</evidence>
<comment type="similarity">
    <text evidence="3">Belongs to the biopterin-dependent aromatic amino acid hydroxylase family.</text>
</comment>
<dbReference type="EC" id="1.14.16.4" evidence="4"/>
<dbReference type="InterPro" id="IPR036329">
    <property type="entry name" value="Aro-AA_hydroxylase_C_sf"/>
</dbReference>
<dbReference type="InterPro" id="IPR001273">
    <property type="entry name" value="ArAA_hydroxylase"/>
</dbReference>
<name>A0AAD6B942_9TELE</name>
<evidence type="ECO:0000256" key="5">
    <source>
        <dbReference type="ARBA" id="ARBA00022723"/>
    </source>
</evidence>